<proteinExistence type="predicted"/>
<keyword evidence="2" id="KW-1185">Reference proteome</keyword>
<organism evidence="1 2">
    <name type="scientific">Mycobacterium shottsii</name>
    <dbReference type="NCBI Taxonomy" id="133549"/>
    <lineage>
        <taxon>Bacteria</taxon>
        <taxon>Bacillati</taxon>
        <taxon>Actinomycetota</taxon>
        <taxon>Actinomycetes</taxon>
        <taxon>Mycobacteriales</taxon>
        <taxon>Mycobacteriaceae</taxon>
        <taxon>Mycobacterium</taxon>
        <taxon>Mycobacterium ulcerans group</taxon>
    </lineage>
</organism>
<dbReference type="Proteomes" id="UP000467164">
    <property type="component" value="Chromosome"/>
</dbReference>
<sequence length="91" mass="9563">MTSPLTVSIPSLRTAAGELFAISNAADFPRIPPGVLAIRTDPASVHFNRLSPAMLGTLNARLLAIQKALFQLSNDMAAAARAYQEADAAGR</sequence>
<reference evidence="1 2" key="1">
    <citation type="journal article" date="2019" name="Emerg. Microbes Infect.">
        <title>Comprehensive subspecies identification of 175 nontuberculous mycobacteria species based on 7547 genomic profiles.</title>
        <authorList>
            <person name="Matsumoto Y."/>
            <person name="Kinjo T."/>
            <person name="Motooka D."/>
            <person name="Nabeya D."/>
            <person name="Jung N."/>
            <person name="Uechi K."/>
            <person name="Horii T."/>
            <person name="Iida T."/>
            <person name="Fujita J."/>
            <person name="Nakamura S."/>
        </authorList>
    </citation>
    <scope>NUCLEOTIDE SEQUENCE [LARGE SCALE GENOMIC DNA]</scope>
    <source>
        <strain evidence="1 2">JCM 12657</strain>
    </source>
</reference>
<dbReference type="KEGG" id="msho:MSHO_12400"/>
<dbReference type="AlphaFoldDB" id="A0A7I7L852"/>
<evidence type="ECO:0000313" key="1">
    <source>
        <dbReference type="EMBL" id="BBX55895.1"/>
    </source>
</evidence>
<evidence type="ECO:0008006" key="3">
    <source>
        <dbReference type="Google" id="ProtNLM"/>
    </source>
</evidence>
<name>A0A7I7L852_9MYCO</name>
<protein>
    <recommendedName>
        <fullName evidence="3">PE family protein</fullName>
    </recommendedName>
</protein>
<accession>A0A7I7L852</accession>
<evidence type="ECO:0000313" key="2">
    <source>
        <dbReference type="Proteomes" id="UP000467164"/>
    </source>
</evidence>
<dbReference type="EMBL" id="AP022572">
    <property type="protein sequence ID" value="BBX55895.1"/>
    <property type="molecule type" value="Genomic_DNA"/>
</dbReference>
<gene>
    <name evidence="1" type="ORF">MSHO_12400</name>
</gene>
<dbReference type="RefSeq" id="WP_198966823.1">
    <property type="nucleotide sequence ID" value="NZ_AP022572.1"/>
</dbReference>